<evidence type="ECO:0000256" key="4">
    <source>
        <dbReference type="ARBA" id="ARBA00022692"/>
    </source>
</evidence>
<comment type="caution">
    <text evidence="10">The sequence shown here is derived from an EMBL/GenBank/DDBJ whole genome shotgun (WGS) entry which is preliminary data.</text>
</comment>
<feature type="transmembrane region" description="Helical" evidence="9">
    <location>
        <begin position="144"/>
        <end position="161"/>
    </location>
</feature>
<evidence type="ECO:0000256" key="6">
    <source>
        <dbReference type="ARBA" id="ARBA00022989"/>
    </source>
</evidence>
<keyword evidence="3 9" id="KW-0645">Protease</keyword>
<accession>A0ABT2QQD1</accession>
<evidence type="ECO:0000313" key="10">
    <source>
        <dbReference type="EMBL" id="MCU5746162.1"/>
    </source>
</evidence>
<feature type="transmembrane region" description="Helical" evidence="9">
    <location>
        <begin position="45"/>
        <end position="70"/>
    </location>
</feature>
<dbReference type="Proteomes" id="UP001209553">
    <property type="component" value="Unassembled WGS sequence"/>
</dbReference>
<dbReference type="EC" id="3.4.-.-" evidence="9"/>
<comment type="similarity">
    <text evidence="9">Belongs to the AgrB family.</text>
</comment>
<organism evidence="10 11">
    <name type="scientific">Staphylococcus marylandisciuri</name>
    <dbReference type="NCBI Taxonomy" id="2981529"/>
    <lineage>
        <taxon>Bacteria</taxon>
        <taxon>Bacillati</taxon>
        <taxon>Bacillota</taxon>
        <taxon>Bacilli</taxon>
        <taxon>Bacillales</taxon>
        <taxon>Staphylococcaceae</taxon>
        <taxon>Staphylococcus</taxon>
    </lineage>
</organism>
<reference evidence="10 11" key="1">
    <citation type="journal article" date="2023" name="Int. J. Syst. Evol. Microbiol.">
        <title>Streptococcus sciuri sp. nov., Staphylococcus marylandisciuri sp. nov. and Staphylococcus americanisciuri sp. nov., isolated from faeces of eastern grey squirrel (Sciurus carolinensis).</title>
        <authorList>
            <person name="Volokhov D.V."/>
            <person name="Zagorodnyaya T.A."/>
            <person name="Furtak V.A."/>
            <person name="Nattanmai G."/>
            <person name="Randall L."/>
            <person name="Jose S."/>
            <person name="Gao Y."/>
            <person name="Eisenberg T."/>
            <person name="Delmonte P."/>
            <person name="Blom J."/>
            <person name="Mitchell K.K."/>
        </authorList>
    </citation>
    <scope>NUCLEOTIDE SEQUENCE [LARGE SCALE GENOMIC DNA]</scope>
    <source>
        <strain evidence="10 11">SQ8-PEA</strain>
    </source>
</reference>
<dbReference type="HAMAP" id="MF_00784">
    <property type="entry name" value="AgrB"/>
    <property type="match status" value="1"/>
</dbReference>
<protein>
    <recommendedName>
        <fullName evidence="9">Accessory gene regulator protein B</fullName>
        <ecNumber evidence="9">3.4.-.-</ecNumber>
    </recommendedName>
</protein>
<evidence type="ECO:0000256" key="5">
    <source>
        <dbReference type="ARBA" id="ARBA00022801"/>
    </source>
</evidence>
<proteinExistence type="inferred from homology"/>
<feature type="transmembrane region" description="Helical" evidence="9">
    <location>
        <begin position="107"/>
        <end position="124"/>
    </location>
</feature>
<keyword evidence="8 9" id="KW-0472">Membrane</keyword>
<evidence type="ECO:0000256" key="8">
    <source>
        <dbReference type="ARBA" id="ARBA00023136"/>
    </source>
</evidence>
<evidence type="ECO:0000256" key="3">
    <source>
        <dbReference type="ARBA" id="ARBA00022670"/>
    </source>
</evidence>
<keyword evidence="1 9" id="KW-1003">Cell membrane</keyword>
<name>A0ABT2QQD1_9STAP</name>
<dbReference type="EMBL" id="JAOPKZ010000008">
    <property type="protein sequence ID" value="MCU5746162.1"/>
    <property type="molecule type" value="Genomic_DNA"/>
</dbReference>
<keyword evidence="6 9" id="KW-1133">Transmembrane helix</keyword>
<gene>
    <name evidence="9" type="primary">agrB</name>
    <name evidence="10" type="ORF">N9R04_05435</name>
</gene>
<dbReference type="Pfam" id="PF04647">
    <property type="entry name" value="AgrB"/>
    <property type="match status" value="1"/>
</dbReference>
<comment type="subcellular location">
    <subcellularLocation>
        <location evidence="9">Cell membrane</location>
        <topology evidence="9">Multi-pass membrane protein</topology>
    </subcellularLocation>
</comment>
<comment type="function">
    <text evidence="9">Essential for the production of a quorum sensing system signal molecule, the autoinducing peptide (AIP). This quorum sensing system is responsible for the regulation of the expression of virulence factor genes. Involved in the proteolytic processing of AgrD, the precursor of AIP.</text>
</comment>
<sequence length="189" mass="21439">MIKLIDDGIDRFSKYLTNRNDLDHITYLKLKLGIQTLINNILKGIVVYSISIFSGLFFYTLTVHLSFVLIKTFAHGAHAKSALQCHLLNFCLFIVMPWLIVYNNINYAILLAFSALSFIFLSLYAPAATLKQPVPSSKRKSKKLISLILAILLIFLSINLNEPFNKLILLGIIFIGFSQLPIFLTKEEN</sequence>
<dbReference type="RefSeq" id="WP_262855701.1">
    <property type="nucleotide sequence ID" value="NZ_JAOPKZ010000008.1"/>
</dbReference>
<evidence type="ECO:0000256" key="7">
    <source>
        <dbReference type="ARBA" id="ARBA00023026"/>
    </source>
</evidence>
<keyword evidence="2 9" id="KW-0673">Quorum sensing</keyword>
<feature type="transmembrane region" description="Helical" evidence="9">
    <location>
        <begin position="82"/>
        <end position="101"/>
    </location>
</feature>
<evidence type="ECO:0000256" key="1">
    <source>
        <dbReference type="ARBA" id="ARBA00022475"/>
    </source>
</evidence>
<evidence type="ECO:0000256" key="9">
    <source>
        <dbReference type="HAMAP-Rule" id="MF_00784"/>
    </source>
</evidence>
<keyword evidence="4 9" id="KW-0812">Transmembrane</keyword>
<evidence type="ECO:0000256" key="2">
    <source>
        <dbReference type="ARBA" id="ARBA00022654"/>
    </source>
</evidence>
<dbReference type="InterPro" id="IPR006741">
    <property type="entry name" value="AgrB"/>
</dbReference>
<evidence type="ECO:0000313" key="11">
    <source>
        <dbReference type="Proteomes" id="UP001209553"/>
    </source>
</evidence>
<keyword evidence="5 9" id="KW-0378">Hydrolase</keyword>
<keyword evidence="7 9" id="KW-0843">Virulence</keyword>
<feature type="transmembrane region" description="Helical" evidence="9">
    <location>
        <begin position="167"/>
        <end position="184"/>
    </location>
</feature>
<keyword evidence="11" id="KW-1185">Reference proteome</keyword>
<dbReference type="SMART" id="SM00793">
    <property type="entry name" value="AgrB"/>
    <property type="match status" value="1"/>
</dbReference>